<proteinExistence type="predicted"/>
<evidence type="ECO:0000313" key="2">
    <source>
        <dbReference type="Proteomes" id="UP000005808"/>
    </source>
</evidence>
<evidence type="ECO:0000313" key="1">
    <source>
        <dbReference type="EMBL" id="EHP39097.1"/>
    </source>
</evidence>
<dbReference type="Gene3D" id="2.60.200.60">
    <property type="match status" value="1"/>
</dbReference>
<dbReference type="PATRIC" id="fig|1127483.3.peg.6652"/>
<accession>H1SEE3</accession>
<dbReference type="AlphaFoldDB" id="H1SEE3"/>
<evidence type="ECO:0008006" key="3">
    <source>
        <dbReference type="Google" id="ProtNLM"/>
    </source>
</evidence>
<name>H1SEE3_9BURK</name>
<sequence>MDVDGRGQPLSRRIITVGDETDHGGVVLTGSAHHKIGGKGMARLGDKVSCPLFYPDKRPHGINEIVTASGPRMGGIRTALDGDRAACGCKLIGTASVRVGW</sequence>
<dbReference type="InterPro" id="IPR008727">
    <property type="entry name" value="PAAR_motif"/>
</dbReference>
<dbReference type="Pfam" id="PF05488">
    <property type="entry name" value="PAAR_motif"/>
    <property type="match status" value="1"/>
</dbReference>
<dbReference type="Proteomes" id="UP000005808">
    <property type="component" value="Unassembled WGS sequence"/>
</dbReference>
<dbReference type="EMBL" id="AHJE01000100">
    <property type="protein sequence ID" value="EHP39097.1"/>
    <property type="molecule type" value="Genomic_DNA"/>
</dbReference>
<gene>
    <name evidence="1" type="ORF">OR16_33343</name>
</gene>
<reference evidence="1 2" key="1">
    <citation type="journal article" date="2012" name="J. Bacteriol.">
        <title>De Novo Genome Project of Cupriavidus basilensis OR16.</title>
        <authorList>
            <person name="Cserhati M."/>
            <person name="Kriszt B."/>
            <person name="Szoboszlay S."/>
            <person name="Toth A."/>
            <person name="Szabo I."/>
            <person name="Tancsics A."/>
            <person name="Nagy I."/>
            <person name="Horvath B."/>
            <person name="Nagy I."/>
            <person name="Kukolya J."/>
        </authorList>
    </citation>
    <scope>NUCLEOTIDE SEQUENCE [LARGE SCALE GENOMIC DNA]</scope>
    <source>
        <strain evidence="1 2">OR16</strain>
    </source>
</reference>
<organism evidence="1 2">
    <name type="scientific">Cupriavidus basilensis OR16</name>
    <dbReference type="NCBI Taxonomy" id="1127483"/>
    <lineage>
        <taxon>Bacteria</taxon>
        <taxon>Pseudomonadati</taxon>
        <taxon>Pseudomonadota</taxon>
        <taxon>Betaproteobacteria</taxon>
        <taxon>Burkholderiales</taxon>
        <taxon>Burkholderiaceae</taxon>
        <taxon>Cupriavidus</taxon>
    </lineage>
</organism>
<comment type="caution">
    <text evidence="1">The sequence shown here is derived from an EMBL/GenBank/DDBJ whole genome shotgun (WGS) entry which is preliminary data.</text>
</comment>
<protein>
    <recommendedName>
        <fullName evidence="3">PAAR repeat-containing protein</fullName>
    </recommendedName>
</protein>
<dbReference type="CDD" id="cd14744">
    <property type="entry name" value="PAAR_CT_2"/>
    <property type="match status" value="1"/>
</dbReference>